<sequence length="492" mass="56781">MIQLKYRNTLHSIAISLRPIANQKPKLRNINHILLSRIEDFTALKRLTTDTLKFPIFGEIMNSIPRRIHDLKISALDSNNWHGLLKDVAPNTQITAITIDDLTLNELMFPYIRHKFPNLKSLCIKRVTYDNKQKKFEDEYWKHVTHLASILTNFEFGVGFEAASLPARLKRCVPLLSKFKCNKKELSINFNDPADDQRPSQPGISIKHFSYQEKAICHLELSRKDHMLQINSIVPSLFKVFTPKTITIDGVASLTQIYNQFTESEETMELMPFFDINNISDIQYFLTKHHNSKSWRWLFYATHVSECHLTGFILTAPPPPYLPVHCRNGVLPILHMSKSLVDPQVLPELSRRLPAVGLLTFNATCFLVEDVYTLKIFLPMTRLNKLVLNIVPLLRATNMKDMDSMIDNCSLENLDLIEAVHRGAYTLKIETNQRTCVYKRDKTSSMELDVDPEDVNCGTQDDILIWIKCKALKLFTVENDESLETIQSFEKF</sequence>
<evidence type="ECO:0000313" key="1">
    <source>
        <dbReference type="EMBL" id="OAC99173.1"/>
    </source>
</evidence>
<protein>
    <submittedName>
        <fullName evidence="1">Uncharacterized protein</fullName>
    </submittedName>
</protein>
<gene>
    <name evidence="1" type="ORF">MUCCIDRAFT_166620</name>
</gene>
<dbReference type="Proteomes" id="UP000077051">
    <property type="component" value="Unassembled WGS sequence"/>
</dbReference>
<evidence type="ECO:0000313" key="2">
    <source>
        <dbReference type="Proteomes" id="UP000077051"/>
    </source>
</evidence>
<name>A0A168HTR3_MUCCL</name>
<dbReference type="AlphaFoldDB" id="A0A168HTR3"/>
<accession>A0A168HTR3</accession>
<dbReference type="OrthoDB" id="2283359at2759"/>
<dbReference type="EMBL" id="AMYB01000008">
    <property type="protein sequence ID" value="OAC99173.1"/>
    <property type="molecule type" value="Genomic_DNA"/>
</dbReference>
<keyword evidence="2" id="KW-1185">Reference proteome</keyword>
<comment type="caution">
    <text evidence="1">The sequence shown here is derived from an EMBL/GenBank/DDBJ whole genome shotgun (WGS) entry which is preliminary data.</text>
</comment>
<proteinExistence type="predicted"/>
<reference evidence="1 2" key="1">
    <citation type="submission" date="2015-06" db="EMBL/GenBank/DDBJ databases">
        <title>Expansion of signal transduction pathways in fungi by whole-genome duplication.</title>
        <authorList>
            <consortium name="DOE Joint Genome Institute"/>
            <person name="Corrochano L.M."/>
            <person name="Kuo A."/>
            <person name="Marcet-Houben M."/>
            <person name="Polaino S."/>
            <person name="Salamov A."/>
            <person name="Villalobos J.M."/>
            <person name="Alvarez M.I."/>
            <person name="Avalos J."/>
            <person name="Benito E.P."/>
            <person name="Benoit I."/>
            <person name="Burger G."/>
            <person name="Camino L.P."/>
            <person name="Canovas D."/>
            <person name="Cerda-Olmedo E."/>
            <person name="Cheng J.-F."/>
            <person name="Dominguez A."/>
            <person name="Elias M."/>
            <person name="Eslava A.P."/>
            <person name="Glaser F."/>
            <person name="Grimwood J."/>
            <person name="Gutierrez G."/>
            <person name="Heitman J."/>
            <person name="Henrissat B."/>
            <person name="Iturriaga E.A."/>
            <person name="Lang B.F."/>
            <person name="Lavin J.L."/>
            <person name="Lee S."/>
            <person name="Li W."/>
            <person name="Lindquist E."/>
            <person name="Lopez-Garcia S."/>
            <person name="Luque E.M."/>
            <person name="Marcos A.T."/>
            <person name="Martin J."/>
            <person name="Mccluskey K."/>
            <person name="Medina H.R."/>
            <person name="Miralles-Duran A."/>
            <person name="Miyazaki A."/>
            <person name="Munoz-Torres E."/>
            <person name="Oguiza J.A."/>
            <person name="Ohm R."/>
            <person name="Olmedo M."/>
            <person name="Orejas M."/>
            <person name="Ortiz-Castellanos L."/>
            <person name="Pisabarro A.G."/>
            <person name="Rodriguez-Romero J."/>
            <person name="Ruiz-Herrera J."/>
            <person name="Ruiz-Vazquez R."/>
            <person name="Sanz C."/>
            <person name="Schackwitz W."/>
            <person name="Schmutz J."/>
            <person name="Shahriari M."/>
            <person name="Shelest E."/>
            <person name="Silva-Franco F."/>
            <person name="Soanes D."/>
            <person name="Syed K."/>
            <person name="Tagua V.G."/>
            <person name="Talbot N.J."/>
            <person name="Thon M."/>
            <person name="De Vries R.P."/>
            <person name="Wiebenga A."/>
            <person name="Yadav J.S."/>
            <person name="Braun E.L."/>
            <person name="Baker S."/>
            <person name="Garre V."/>
            <person name="Horwitz B."/>
            <person name="Torres-Martinez S."/>
            <person name="Idnurm A."/>
            <person name="Herrera-Estrella A."/>
            <person name="Gabaldon T."/>
            <person name="Grigoriev I.V."/>
        </authorList>
    </citation>
    <scope>NUCLEOTIDE SEQUENCE [LARGE SCALE GENOMIC DNA]</scope>
    <source>
        <strain evidence="1 2">CBS 277.49</strain>
    </source>
</reference>
<organism evidence="1 2">
    <name type="scientific">Mucor lusitanicus CBS 277.49</name>
    <dbReference type="NCBI Taxonomy" id="747725"/>
    <lineage>
        <taxon>Eukaryota</taxon>
        <taxon>Fungi</taxon>
        <taxon>Fungi incertae sedis</taxon>
        <taxon>Mucoromycota</taxon>
        <taxon>Mucoromycotina</taxon>
        <taxon>Mucoromycetes</taxon>
        <taxon>Mucorales</taxon>
        <taxon>Mucorineae</taxon>
        <taxon>Mucoraceae</taxon>
        <taxon>Mucor</taxon>
    </lineage>
</organism>
<dbReference type="VEuPathDB" id="FungiDB:MUCCIDRAFT_166620"/>